<protein>
    <submittedName>
        <fullName evidence="1">SEC-C domain-containing protein</fullName>
    </submittedName>
</protein>
<reference evidence="1 3" key="2">
    <citation type="journal article" date="2019" name="PLoS Negl. Trop. Dis.">
        <title>Revisiting the worldwide diversity of Leptospira species in the environment.</title>
        <authorList>
            <person name="Vincent A.T."/>
            <person name="Schiettekatte O."/>
            <person name="Bourhy P."/>
            <person name="Veyrier F.J."/>
            <person name="Picardeau M."/>
        </authorList>
    </citation>
    <scope>NUCLEOTIDE SEQUENCE [LARGE SCALE GENOMIC DNA]</scope>
    <source>
        <strain evidence="1 3">201800280</strain>
        <strain evidence="2">201800281</strain>
    </source>
</reference>
<evidence type="ECO:0000313" key="2">
    <source>
        <dbReference type="EMBL" id="TGK92194.1"/>
    </source>
</evidence>
<dbReference type="Gene3D" id="3.10.450.50">
    <property type="match status" value="1"/>
</dbReference>
<evidence type="ECO:0000313" key="3">
    <source>
        <dbReference type="Proteomes" id="UP000297394"/>
    </source>
</evidence>
<evidence type="ECO:0000313" key="4">
    <source>
        <dbReference type="Proteomes" id="UP000297918"/>
    </source>
</evidence>
<keyword evidence="4" id="KW-1185">Reference proteome</keyword>
<reference evidence="2" key="1">
    <citation type="submission" date="2018-10" db="EMBL/GenBank/DDBJ databases">
        <authorList>
            <person name="Vincent A.T."/>
            <person name="Schiettekatte O."/>
            <person name="Bourhy P."/>
            <person name="Veyrier F.J."/>
            <person name="Picardeau M."/>
        </authorList>
    </citation>
    <scope>NUCLEOTIDE SEQUENCE</scope>
    <source>
        <strain evidence="2">201800281</strain>
    </source>
</reference>
<sequence>MKEKSNINEMEANLNNYKARTNDETKKTKQILLTNKEILLSIDDQEELKKNWIYTTILEIQENFKSAFEFIKKNEFYQGWCKLEEVEIDLESLGKHFPLTNQFGLSHISEYTLKFQKLYPYKTFFSPEILEIEKKCNICDQIVNIRNQCGHLPGNIYNGEMCHRIVTNGEILGIAVVKNPVQKYSVAFLSDPKTNERIDYYNYENLKYLIGALSDPFEKWDFKIMDVRYSHNQFKHVRRNDPCPCESGKKYKACCLLEKGVKGIHCQFNLENPPPKSYPNFEIT</sequence>
<organism evidence="1 3">
    <name type="scientific">Leptospira bourretii</name>
    <dbReference type="NCBI Taxonomy" id="2484962"/>
    <lineage>
        <taxon>Bacteria</taxon>
        <taxon>Pseudomonadati</taxon>
        <taxon>Spirochaetota</taxon>
        <taxon>Spirochaetia</taxon>
        <taxon>Leptospirales</taxon>
        <taxon>Leptospiraceae</taxon>
        <taxon>Leptospira</taxon>
    </lineage>
</organism>
<dbReference type="RefSeq" id="WP_135747758.1">
    <property type="nucleotide sequence ID" value="NZ_RQFL01000022.1"/>
</dbReference>
<evidence type="ECO:0000313" key="1">
    <source>
        <dbReference type="EMBL" id="TGK89971.1"/>
    </source>
</evidence>
<dbReference type="OrthoDB" id="2543069at2"/>
<dbReference type="InterPro" id="IPR004027">
    <property type="entry name" value="SEC_C_motif"/>
</dbReference>
<proteinExistence type="predicted"/>
<dbReference type="EMBL" id="RQFM01000007">
    <property type="protein sequence ID" value="TGK89971.1"/>
    <property type="molecule type" value="Genomic_DNA"/>
</dbReference>
<dbReference type="Proteomes" id="UP000297918">
    <property type="component" value="Unassembled WGS sequence"/>
</dbReference>
<dbReference type="SUPFAM" id="SSF103642">
    <property type="entry name" value="Sec-C motif"/>
    <property type="match status" value="1"/>
</dbReference>
<comment type="caution">
    <text evidence="1">The sequence shown here is derived from an EMBL/GenBank/DDBJ whole genome shotgun (WGS) entry which is preliminary data.</text>
</comment>
<accession>A0A4R9IMI2</accession>
<dbReference type="EMBL" id="RQFL01000022">
    <property type="protein sequence ID" value="TGK92194.1"/>
    <property type="molecule type" value="Genomic_DNA"/>
</dbReference>
<dbReference type="AlphaFoldDB" id="A0A4R9IMI2"/>
<dbReference type="Proteomes" id="UP000297394">
    <property type="component" value="Unassembled WGS sequence"/>
</dbReference>
<name>A0A4R9IMI2_9LEPT</name>
<dbReference type="Pfam" id="PF02810">
    <property type="entry name" value="SEC-C"/>
    <property type="match status" value="1"/>
</dbReference>
<gene>
    <name evidence="1" type="ORF">EHQ23_02320</name>
    <name evidence="2" type="ORF">EHQ26_09465</name>
</gene>